<keyword evidence="2" id="KW-1185">Reference proteome</keyword>
<gene>
    <name evidence="1" type="ORF">TNCV_341171</name>
</gene>
<dbReference type="AlphaFoldDB" id="A0A8X6T0C5"/>
<comment type="caution">
    <text evidence="1">The sequence shown here is derived from an EMBL/GenBank/DDBJ whole genome shotgun (WGS) entry which is preliminary data.</text>
</comment>
<protein>
    <submittedName>
        <fullName evidence="1">Uncharacterized protein</fullName>
    </submittedName>
</protein>
<sequence length="136" mass="15960">MLYPVAESCLPAEVLKALNRQTHERGPRRSNPLKLKRCIENLMTFQSHERLCPDVRKENPTSLKYKVNNAKKKTSWIISELTSEEIRKARLAVIGIIRIEPLSELKEKIQWHFSTPSTTWYGGWWERMVLSIKRIS</sequence>
<reference evidence="1" key="1">
    <citation type="submission" date="2020-08" db="EMBL/GenBank/DDBJ databases">
        <title>Multicomponent nature underlies the extraordinary mechanical properties of spider dragline silk.</title>
        <authorList>
            <person name="Kono N."/>
            <person name="Nakamura H."/>
            <person name="Mori M."/>
            <person name="Yoshida Y."/>
            <person name="Ohtoshi R."/>
            <person name="Malay A.D."/>
            <person name="Moran D.A.P."/>
            <person name="Tomita M."/>
            <person name="Numata K."/>
            <person name="Arakawa K."/>
        </authorList>
    </citation>
    <scope>NUCLEOTIDE SEQUENCE</scope>
</reference>
<proteinExistence type="predicted"/>
<organism evidence="1 2">
    <name type="scientific">Trichonephila clavipes</name>
    <name type="common">Golden silk orbweaver</name>
    <name type="synonym">Nephila clavipes</name>
    <dbReference type="NCBI Taxonomy" id="2585209"/>
    <lineage>
        <taxon>Eukaryota</taxon>
        <taxon>Metazoa</taxon>
        <taxon>Ecdysozoa</taxon>
        <taxon>Arthropoda</taxon>
        <taxon>Chelicerata</taxon>
        <taxon>Arachnida</taxon>
        <taxon>Araneae</taxon>
        <taxon>Araneomorphae</taxon>
        <taxon>Entelegynae</taxon>
        <taxon>Araneoidea</taxon>
        <taxon>Nephilidae</taxon>
        <taxon>Trichonephila</taxon>
    </lineage>
</organism>
<name>A0A8X6T0C5_TRICX</name>
<evidence type="ECO:0000313" key="1">
    <source>
        <dbReference type="EMBL" id="GFY16068.1"/>
    </source>
</evidence>
<dbReference type="EMBL" id="BMAU01021336">
    <property type="protein sequence ID" value="GFY16068.1"/>
    <property type="molecule type" value="Genomic_DNA"/>
</dbReference>
<accession>A0A8X6T0C5</accession>
<dbReference type="Proteomes" id="UP000887159">
    <property type="component" value="Unassembled WGS sequence"/>
</dbReference>
<evidence type="ECO:0000313" key="2">
    <source>
        <dbReference type="Proteomes" id="UP000887159"/>
    </source>
</evidence>